<dbReference type="InterPro" id="IPR036890">
    <property type="entry name" value="HATPase_C_sf"/>
</dbReference>
<comment type="caution">
    <text evidence="2">The sequence shown here is derived from an EMBL/GenBank/DDBJ whole genome shotgun (WGS) entry which is preliminary data.</text>
</comment>
<dbReference type="Pfam" id="PF13589">
    <property type="entry name" value="HATPase_c_3"/>
    <property type="match status" value="1"/>
</dbReference>
<dbReference type="Pfam" id="PF09509">
    <property type="entry name" value="Hypoth_Ymh"/>
    <property type="match status" value="1"/>
</dbReference>
<name>A0A0G0J6J7_9BACT</name>
<accession>A0A0G0J6J7</accession>
<dbReference type="Gene3D" id="3.30.565.10">
    <property type="entry name" value="Histidine kinase-like ATPase, C-terminal domain"/>
    <property type="match status" value="1"/>
</dbReference>
<dbReference type="Proteomes" id="UP000034701">
    <property type="component" value="Unassembled WGS sequence"/>
</dbReference>
<evidence type="ECO:0000313" key="3">
    <source>
        <dbReference type="Proteomes" id="UP000034701"/>
    </source>
</evidence>
<protein>
    <recommendedName>
        <fullName evidence="1">Conserved hypothetical protein CHP02391 domain-containing protein</fullName>
    </recommendedName>
</protein>
<feature type="domain" description="Conserved hypothetical protein CHP02391" evidence="1">
    <location>
        <begin position="409"/>
        <end position="545"/>
    </location>
</feature>
<proteinExistence type="predicted"/>
<dbReference type="AlphaFoldDB" id="A0A0G0J6J7"/>
<evidence type="ECO:0000259" key="1">
    <source>
        <dbReference type="Pfam" id="PF09509"/>
    </source>
</evidence>
<dbReference type="EMBL" id="LBTA01000026">
    <property type="protein sequence ID" value="KKQ32179.1"/>
    <property type="molecule type" value="Genomic_DNA"/>
</dbReference>
<dbReference type="SUPFAM" id="SSF55874">
    <property type="entry name" value="ATPase domain of HSP90 chaperone/DNA topoisomerase II/histidine kinase"/>
    <property type="match status" value="1"/>
</dbReference>
<dbReference type="NCBIfam" id="TIGR02391">
    <property type="entry name" value="hypoth_ymh"/>
    <property type="match status" value="1"/>
</dbReference>
<gene>
    <name evidence="2" type="ORF">US45_C0026G0006</name>
</gene>
<evidence type="ECO:0000313" key="2">
    <source>
        <dbReference type="EMBL" id="KKQ32179.1"/>
    </source>
</evidence>
<organism evidence="2 3">
    <name type="scientific">Candidatus Nomurabacteria bacterium GW2011_GWA1_37_20</name>
    <dbReference type="NCBI Taxonomy" id="1618729"/>
    <lineage>
        <taxon>Bacteria</taxon>
        <taxon>Candidatus Nomuraibacteriota</taxon>
    </lineage>
</organism>
<dbReference type="InterPro" id="IPR012654">
    <property type="entry name" value="CHP02391"/>
</dbReference>
<sequence>MPQKELKMTFDPNTIEHLGVRMYSTLPPVLTELIGNSHDADAEHVVLTLNDSTTEKEIIIEDDGMGMSFNEINDKFLRIGRNRRTEDTSENTPKGRKIIGKKGLGKLSFFGVAHEIEITTKKEGKENSFAMKWEDIKTSKKDYKPEIIKKDGSCSKDDHGTKIILKKIQRESDFSPENLANNLSKMFIIDSGFEVSIKHNSDKPIIVSNERRYAGLDKEVEWKIPADSQYSDDYDKASQIVGSLMAAKKPIPPNTNMRGVILFSRKKLVNLPEYFSDSTSSHFFSYLTGWLEVDFIDEFEDDVIATNRQSLNWGHEEMQKLRLHLRGLINWLERDWRKKRDKLREKKLSEATGINISDWFSKLPEDIRTKIEPVIKTIIKDSELPEEAHQEAVKKIHEIVPEYPKYHWRHLHQEIKTASETDYQKRDYYRAFQEAAKRYINAVKTKSGSTNSSEASMMGEVFGNGTSMTLLQVAQNFKKPDGGDFQATTINNIEEGQKFLSMGVVSGCRNPVGHEEIADLRDSNLFTEKDCLDALSLLSHLFSRLDNSQKKP</sequence>
<reference evidence="2 3" key="1">
    <citation type="journal article" date="2015" name="Nature">
        <title>rRNA introns, odd ribosomes, and small enigmatic genomes across a large radiation of phyla.</title>
        <authorList>
            <person name="Brown C.T."/>
            <person name="Hug L.A."/>
            <person name="Thomas B.C."/>
            <person name="Sharon I."/>
            <person name="Castelle C.J."/>
            <person name="Singh A."/>
            <person name="Wilkins M.J."/>
            <person name="Williams K.H."/>
            <person name="Banfield J.F."/>
        </authorList>
    </citation>
    <scope>NUCLEOTIDE SEQUENCE [LARGE SCALE GENOMIC DNA]</scope>
</reference>